<evidence type="ECO:0000313" key="1">
    <source>
        <dbReference type="EMBL" id="APT57780.1"/>
    </source>
</evidence>
<dbReference type="STRING" id="257708.RGI145_12325"/>
<evidence type="ECO:0000313" key="2">
    <source>
        <dbReference type="Proteomes" id="UP000185494"/>
    </source>
</evidence>
<sequence length="125" mass="13665">MTCSGNCGACTPPLVRAVNQPEEGEATLYGDVWVKPWRMPDAGMLVPQHAHTYPHQSFVARGAVRVWQDGQDMGVIRAPAAVRVPARVKHAFEVLEADTLILCIHNAAHGEAADIHEEHHLMLEG</sequence>
<protein>
    <recommendedName>
        <fullName evidence="3">Cupin 2 conserved barrel domain-containing protein</fullName>
    </recommendedName>
</protein>
<dbReference type="InterPro" id="IPR011051">
    <property type="entry name" value="RmlC_Cupin_sf"/>
</dbReference>
<accession>A0A1L7AGE3</accession>
<dbReference type="Proteomes" id="UP000185494">
    <property type="component" value="Chromosome 1"/>
</dbReference>
<dbReference type="RefSeq" id="WP_075798598.1">
    <property type="nucleotide sequence ID" value="NZ_CP015583.1"/>
</dbReference>
<organism evidence="1 2">
    <name type="scientific">Roseomonas gilardii</name>
    <dbReference type="NCBI Taxonomy" id="257708"/>
    <lineage>
        <taxon>Bacteria</taxon>
        <taxon>Pseudomonadati</taxon>
        <taxon>Pseudomonadota</taxon>
        <taxon>Alphaproteobacteria</taxon>
        <taxon>Acetobacterales</taxon>
        <taxon>Roseomonadaceae</taxon>
        <taxon>Roseomonas</taxon>
    </lineage>
</organism>
<name>A0A1L7AGE3_9PROT</name>
<proteinExistence type="predicted"/>
<gene>
    <name evidence="1" type="ORF">RGI145_12325</name>
</gene>
<dbReference type="KEGG" id="rgi:RGI145_12325"/>
<dbReference type="Gene3D" id="2.60.120.10">
    <property type="entry name" value="Jelly Rolls"/>
    <property type="match status" value="1"/>
</dbReference>
<dbReference type="InterPro" id="IPR014710">
    <property type="entry name" value="RmlC-like_jellyroll"/>
</dbReference>
<evidence type="ECO:0008006" key="3">
    <source>
        <dbReference type="Google" id="ProtNLM"/>
    </source>
</evidence>
<reference evidence="1 2" key="1">
    <citation type="submission" date="2016-05" db="EMBL/GenBank/DDBJ databases">
        <title>Complete Genome and Methylome Analysis of Psychrotrophic Bacterial Isolates from Antarctic Lake Untersee.</title>
        <authorList>
            <person name="Fomenkov A."/>
            <person name="Akimov V.N."/>
            <person name="Vasilyeva L.V."/>
            <person name="Andersen D."/>
            <person name="Vincze T."/>
            <person name="Roberts R.J."/>
        </authorList>
    </citation>
    <scope>NUCLEOTIDE SEQUENCE [LARGE SCALE GENOMIC DNA]</scope>
    <source>
        <strain evidence="1 2">U14-5</strain>
    </source>
</reference>
<dbReference type="SUPFAM" id="SSF51182">
    <property type="entry name" value="RmlC-like cupins"/>
    <property type="match status" value="1"/>
</dbReference>
<dbReference type="AlphaFoldDB" id="A0A1L7AGE3"/>
<dbReference type="EMBL" id="CP015583">
    <property type="protein sequence ID" value="APT57780.1"/>
    <property type="molecule type" value="Genomic_DNA"/>
</dbReference>